<gene>
    <name evidence="3" type="ORF">HY730_03650</name>
</gene>
<evidence type="ECO:0000256" key="1">
    <source>
        <dbReference type="SAM" id="Phobius"/>
    </source>
</evidence>
<keyword evidence="1" id="KW-1133">Transmembrane helix</keyword>
<dbReference type="EMBL" id="JACQWF010000164">
    <property type="protein sequence ID" value="MBI4595455.1"/>
    <property type="molecule type" value="Genomic_DNA"/>
</dbReference>
<dbReference type="PROSITE" id="PS50853">
    <property type="entry name" value="FN3"/>
    <property type="match status" value="1"/>
</dbReference>
<feature type="domain" description="Fibronectin type-III" evidence="2">
    <location>
        <begin position="317"/>
        <end position="418"/>
    </location>
</feature>
<protein>
    <submittedName>
        <fullName evidence="3">Carboxypeptidase regulatory-like domain-containing protein</fullName>
    </submittedName>
</protein>
<feature type="transmembrane region" description="Helical" evidence="1">
    <location>
        <begin position="51"/>
        <end position="74"/>
    </location>
</feature>
<dbReference type="AlphaFoldDB" id="A0A933LPV3"/>
<dbReference type="Gene3D" id="2.60.40.1120">
    <property type="entry name" value="Carboxypeptidase-like, regulatory domain"/>
    <property type="match status" value="1"/>
</dbReference>
<keyword evidence="3" id="KW-0378">Hydrolase</keyword>
<name>A0A933LPV3_UNCTE</name>
<dbReference type="Pfam" id="PF13620">
    <property type="entry name" value="CarboxypepD_reg"/>
    <property type="match status" value="1"/>
</dbReference>
<dbReference type="GO" id="GO:0004180">
    <property type="term" value="F:carboxypeptidase activity"/>
    <property type="evidence" value="ECO:0007669"/>
    <property type="project" value="UniProtKB-KW"/>
</dbReference>
<keyword evidence="3" id="KW-0121">Carboxypeptidase</keyword>
<dbReference type="InterPro" id="IPR013783">
    <property type="entry name" value="Ig-like_fold"/>
</dbReference>
<dbReference type="SUPFAM" id="SSF110296">
    <property type="entry name" value="Oligoxyloglucan reducing end-specific cellobiohydrolase"/>
    <property type="match status" value="1"/>
</dbReference>
<feature type="transmembrane region" description="Helical" evidence="1">
    <location>
        <begin position="12"/>
        <end position="31"/>
    </location>
</feature>
<dbReference type="SUPFAM" id="SSF49265">
    <property type="entry name" value="Fibronectin type III"/>
    <property type="match status" value="1"/>
</dbReference>
<keyword evidence="1" id="KW-0812">Transmembrane</keyword>
<dbReference type="InterPro" id="IPR008969">
    <property type="entry name" value="CarboxyPept-like_regulatory"/>
</dbReference>
<evidence type="ECO:0000313" key="3">
    <source>
        <dbReference type="EMBL" id="MBI4595455.1"/>
    </source>
</evidence>
<comment type="caution">
    <text evidence="3">The sequence shown here is derived from an EMBL/GenBank/DDBJ whole genome shotgun (WGS) entry which is preliminary data.</text>
</comment>
<sequence length="531" mass="55245">MRLIKISKDKMFCLAIGFVGFCLLFFFPIISNADSLDNWLMRNPLPQTQGNYLSGVAFVNNIFVAVGGGGILLTSPDGTAWTVRTSGTSYGLSAVSYGNNAFVAVGAEGIILTSPEGISWTARTSGTSNFLYEVAYGNNTFVAVGSWGTILTSPDGMAWTVETSGTISDLVGVAYGNNTFVAVGNLGTMLTSLDGVTWTVRTSGTSSWLTGVAYGNNSFVAVGAGGKILTSPDGISWTTGTSGTSSWLTGIAYGNNAFVAVGGGEILTSPEGISWTARTSGTSNWLNGVVYGNNSFVAVGTYGTILQSESMGSQAQPPTVYSFLATSITSTGAILNGKLNPEGLSTTYYFDYGLTIDYGNKTPIAIGGYGSSEVAVSVELTGLTDGTSYHFRLVAKNSAGTTLGLDQTFSTLSSTSGSISGRVTVNFAGHNDLSVANASVYLQGTSYLTTTDSNGNFTLSNIPFGNYNLLITAPDLNSLTEAITLSEHSLQVAIPQMTLPQAGGIKCDVNDNGHLDLPDAIYILQVLSGIR</sequence>
<evidence type="ECO:0000259" key="2">
    <source>
        <dbReference type="PROSITE" id="PS50853"/>
    </source>
</evidence>
<organism evidence="3 4">
    <name type="scientific">Tectimicrobiota bacterium</name>
    <dbReference type="NCBI Taxonomy" id="2528274"/>
    <lineage>
        <taxon>Bacteria</taxon>
        <taxon>Pseudomonadati</taxon>
        <taxon>Nitrospinota/Tectimicrobiota group</taxon>
        <taxon>Candidatus Tectimicrobiota</taxon>
    </lineage>
</organism>
<evidence type="ECO:0000313" key="4">
    <source>
        <dbReference type="Proteomes" id="UP000772181"/>
    </source>
</evidence>
<keyword evidence="3" id="KW-0645">Protease</keyword>
<reference evidence="3" key="1">
    <citation type="submission" date="2020-07" db="EMBL/GenBank/DDBJ databases">
        <title>Huge and variable diversity of episymbiotic CPR bacteria and DPANN archaea in groundwater ecosystems.</title>
        <authorList>
            <person name="He C.Y."/>
            <person name="Keren R."/>
            <person name="Whittaker M."/>
            <person name="Farag I.F."/>
            <person name="Doudna J."/>
            <person name="Cate J.H.D."/>
            <person name="Banfield J.F."/>
        </authorList>
    </citation>
    <scope>NUCLEOTIDE SEQUENCE</scope>
    <source>
        <strain evidence="3">NC_groundwater_1482_Ag_S-0.65um_47_24</strain>
    </source>
</reference>
<dbReference type="Proteomes" id="UP000772181">
    <property type="component" value="Unassembled WGS sequence"/>
</dbReference>
<keyword evidence="1" id="KW-0472">Membrane</keyword>
<accession>A0A933LPV3</accession>
<proteinExistence type="predicted"/>
<dbReference type="InterPro" id="IPR036116">
    <property type="entry name" value="FN3_sf"/>
</dbReference>
<dbReference type="InterPro" id="IPR003961">
    <property type="entry name" value="FN3_dom"/>
</dbReference>
<dbReference type="SUPFAM" id="SSF49464">
    <property type="entry name" value="Carboxypeptidase regulatory domain-like"/>
    <property type="match status" value="1"/>
</dbReference>
<dbReference type="Gene3D" id="2.60.40.10">
    <property type="entry name" value="Immunoglobulins"/>
    <property type="match status" value="1"/>
</dbReference>